<evidence type="ECO:0000313" key="2">
    <source>
        <dbReference type="WBParaSite" id="nRc.2.0.1.t44383-RA"/>
    </source>
</evidence>
<dbReference type="AlphaFoldDB" id="A0A915KZL3"/>
<reference evidence="2" key="1">
    <citation type="submission" date="2022-11" db="UniProtKB">
        <authorList>
            <consortium name="WormBaseParasite"/>
        </authorList>
    </citation>
    <scope>IDENTIFICATION</scope>
</reference>
<accession>A0A915KZL3</accession>
<evidence type="ECO:0000313" key="1">
    <source>
        <dbReference type="Proteomes" id="UP000887565"/>
    </source>
</evidence>
<keyword evidence="1" id="KW-1185">Reference proteome</keyword>
<dbReference type="WBParaSite" id="nRc.2.0.1.t44383-RA">
    <property type="protein sequence ID" value="nRc.2.0.1.t44383-RA"/>
    <property type="gene ID" value="nRc.2.0.1.g44383"/>
</dbReference>
<dbReference type="Proteomes" id="UP000887565">
    <property type="component" value="Unplaced"/>
</dbReference>
<proteinExistence type="predicted"/>
<protein>
    <submittedName>
        <fullName evidence="2">Uncharacterized protein</fullName>
    </submittedName>
</protein>
<organism evidence="1 2">
    <name type="scientific">Romanomermis culicivorax</name>
    <name type="common">Nematode worm</name>
    <dbReference type="NCBI Taxonomy" id="13658"/>
    <lineage>
        <taxon>Eukaryota</taxon>
        <taxon>Metazoa</taxon>
        <taxon>Ecdysozoa</taxon>
        <taxon>Nematoda</taxon>
        <taxon>Enoplea</taxon>
        <taxon>Dorylaimia</taxon>
        <taxon>Mermithida</taxon>
        <taxon>Mermithoidea</taxon>
        <taxon>Mermithidae</taxon>
        <taxon>Romanomermis</taxon>
    </lineage>
</organism>
<sequence>MTTVKPYLANKQSTIKKVEISPCQYRNVGSGCRRRRSLLRGRSLLSGRGFFLLTGNDRRLGLSGCRGLSIDAAVAERRRQPSMHVAN</sequence>
<name>A0A915KZL3_ROMCU</name>